<evidence type="ECO:0000256" key="6">
    <source>
        <dbReference type="PIRSR" id="PIRSR600175-1"/>
    </source>
</evidence>
<dbReference type="SUPFAM" id="SSF161070">
    <property type="entry name" value="SNF-like"/>
    <property type="match status" value="1"/>
</dbReference>
<evidence type="ECO:0000313" key="12">
    <source>
        <dbReference type="Proteomes" id="UP000324091"/>
    </source>
</evidence>
<evidence type="ECO:0000256" key="8">
    <source>
        <dbReference type="RuleBase" id="RU003732"/>
    </source>
</evidence>
<evidence type="ECO:0000256" key="2">
    <source>
        <dbReference type="ARBA" id="ARBA00022448"/>
    </source>
</evidence>
<dbReference type="Pfam" id="PF00209">
    <property type="entry name" value="SNF"/>
    <property type="match status" value="1"/>
</dbReference>
<dbReference type="PANTHER" id="PTHR11616:SF306">
    <property type="entry name" value="TRANSPORTER"/>
    <property type="match status" value="1"/>
</dbReference>
<dbReference type="PRINTS" id="PR00176">
    <property type="entry name" value="NANEUSMPORT"/>
</dbReference>
<feature type="binding site" evidence="6">
    <location>
        <position position="23"/>
    </location>
    <ligand>
        <name>Na(+)</name>
        <dbReference type="ChEBI" id="CHEBI:29101"/>
        <label>1</label>
    </ligand>
</feature>
<feature type="transmembrane region" description="Helical" evidence="10">
    <location>
        <begin position="83"/>
        <end position="106"/>
    </location>
</feature>
<evidence type="ECO:0000256" key="9">
    <source>
        <dbReference type="SAM" id="MobiDB-lite"/>
    </source>
</evidence>
<dbReference type="Proteomes" id="UP000324091">
    <property type="component" value="Chromosome 14"/>
</dbReference>
<dbReference type="GO" id="GO:0005886">
    <property type="term" value="C:plasma membrane"/>
    <property type="evidence" value="ECO:0007669"/>
    <property type="project" value="TreeGrafter"/>
</dbReference>
<dbReference type="GO" id="GO:0089718">
    <property type="term" value="P:amino acid import across plasma membrane"/>
    <property type="evidence" value="ECO:0007669"/>
    <property type="project" value="TreeGrafter"/>
</dbReference>
<feature type="binding site" evidence="6">
    <location>
        <position position="21"/>
    </location>
    <ligand>
        <name>Na(+)</name>
        <dbReference type="ChEBI" id="CHEBI:29101"/>
        <label>1</label>
    </ligand>
</feature>
<keyword evidence="3 8" id="KW-0812">Transmembrane</keyword>
<evidence type="ECO:0000256" key="1">
    <source>
        <dbReference type="ARBA" id="ARBA00004141"/>
    </source>
</evidence>
<dbReference type="PROSITE" id="PS00754">
    <property type="entry name" value="NA_NEUROTRAN_SYMP_2"/>
    <property type="match status" value="1"/>
</dbReference>
<dbReference type="InterPro" id="IPR037272">
    <property type="entry name" value="SNS_sf"/>
</dbReference>
<dbReference type="InterPro" id="IPR036691">
    <property type="entry name" value="Endo/exonu/phosph_ase_sf"/>
</dbReference>
<proteinExistence type="inferred from homology"/>
<keyword evidence="4 10" id="KW-1133">Transmembrane helix</keyword>
<keyword evidence="5 10" id="KW-0472">Membrane</keyword>
<feature type="transmembrane region" description="Helical" evidence="10">
    <location>
        <begin position="42"/>
        <end position="62"/>
    </location>
</feature>
<feature type="binding site" evidence="6">
    <location>
        <position position="24"/>
    </location>
    <ligand>
        <name>Na(+)</name>
        <dbReference type="ChEBI" id="CHEBI:29101"/>
        <label>1</label>
    </ligand>
</feature>
<dbReference type="PROSITE" id="PS50267">
    <property type="entry name" value="NA_NEUROTRAN_SYMP_3"/>
    <property type="match status" value="1"/>
</dbReference>
<keyword evidence="8" id="KW-0769">Symport</keyword>
<name>A0A5C6P447_9TELE</name>
<comment type="subcellular location">
    <subcellularLocation>
        <location evidence="1">Membrane</location>
        <topology evidence="1">Multi-pass membrane protein</topology>
    </subcellularLocation>
</comment>
<evidence type="ECO:0000256" key="3">
    <source>
        <dbReference type="ARBA" id="ARBA00022692"/>
    </source>
</evidence>
<gene>
    <name evidence="11" type="ORF">D4764_14G0003640</name>
</gene>
<dbReference type="PROSITE" id="PS00610">
    <property type="entry name" value="NA_NEUROTRAN_SYMP_1"/>
    <property type="match status" value="1"/>
</dbReference>
<dbReference type="PANTHER" id="PTHR11616">
    <property type="entry name" value="SODIUM/CHLORIDE DEPENDENT TRANSPORTER"/>
    <property type="match status" value="1"/>
</dbReference>
<feature type="binding site" evidence="6">
    <location>
        <position position="28"/>
    </location>
    <ligand>
        <name>Na(+)</name>
        <dbReference type="ChEBI" id="CHEBI:29101"/>
        <label>1</label>
    </ligand>
</feature>
<keyword evidence="6" id="KW-0479">Metal-binding</keyword>
<evidence type="ECO:0000256" key="4">
    <source>
        <dbReference type="ARBA" id="ARBA00022989"/>
    </source>
</evidence>
<evidence type="ECO:0000256" key="7">
    <source>
        <dbReference type="PIRSR" id="PIRSR600175-2"/>
    </source>
</evidence>
<protein>
    <recommendedName>
        <fullName evidence="8">Transporter</fullName>
    </recommendedName>
</protein>
<dbReference type="GO" id="GO:0005283">
    <property type="term" value="F:amino acid:sodium symporter activity"/>
    <property type="evidence" value="ECO:0007669"/>
    <property type="project" value="TreeGrafter"/>
</dbReference>
<feature type="disulfide bond" evidence="7">
    <location>
        <begin position="127"/>
        <end position="136"/>
    </location>
</feature>
<keyword evidence="2 8" id="KW-0813">Transport</keyword>
<dbReference type="AlphaFoldDB" id="A0A5C6P447"/>
<dbReference type="GO" id="GO:0046872">
    <property type="term" value="F:metal ion binding"/>
    <property type="evidence" value="ECO:0007669"/>
    <property type="project" value="UniProtKB-KW"/>
</dbReference>
<dbReference type="EMBL" id="RHFK02000006">
    <property type="protein sequence ID" value="TWW74363.1"/>
    <property type="molecule type" value="Genomic_DNA"/>
</dbReference>
<keyword evidence="12" id="KW-1185">Reference proteome</keyword>
<keyword evidence="7" id="KW-1015">Disulfide bond</keyword>
<accession>A0A5C6P447</accession>
<keyword evidence="6" id="KW-0915">Sodium</keyword>
<comment type="similarity">
    <text evidence="8">Belongs to the sodium:neurotransmitter symporter (SNF) (TC 2.A.22) family.</text>
</comment>
<dbReference type="InterPro" id="IPR000175">
    <property type="entry name" value="Na/ntran_symport"/>
</dbReference>
<sequence length="520" mass="57070">MEQPNRPTWSKQIEFTLAGIGCAVSLGNIWRFPYLCYRSGGGAFLVPYLLMLFVLGIPLLYMELTVGQYTRRGPLHAFGIICPLFKGLGIASTVICFILCIPYNLFNTWALYYLFSSFQAPLPWQNCNNTWNTPNCTMFATNSSYSSTASQEFFKQSWTRWEAGTGRVHPRAMSGTEGSQVYRRAGRVGSSGTGVVGDRQADDRISKTKHRQVYRGTEANGSFPCPGAGHRGPLLEPGLGEGHVCERLVARHLPMESGRAQTEEATWDPLPVGSPPAGGAKGVCSSVYPPFLESLEGVLESAPSGGSLVLLGDFNTHIGSDSVTWRGVIGKNGFPDLNPSGVLLLDFCAGLRLSLTNTLFRHKGVHMCTWHQDALGRRSMIDFVVVSSDLRPHVLDTRVKRGAELSTDHHLVVSWLRWKAGDIEFEWTMFRASIVEAADRCCGRKVVGACRGGNARTCGWIPAVRDAIRLKKEPYQAIGACGTPEAADRYPQAKWSAATAVAEAKTRAWEEFGEAMENDF</sequence>
<dbReference type="Gene3D" id="3.60.10.10">
    <property type="entry name" value="Endonuclease/exonuclease/phosphatase"/>
    <property type="match status" value="1"/>
</dbReference>
<organism evidence="11 12">
    <name type="scientific">Takifugu flavidus</name>
    <name type="common">sansaifugu</name>
    <dbReference type="NCBI Taxonomy" id="433684"/>
    <lineage>
        <taxon>Eukaryota</taxon>
        <taxon>Metazoa</taxon>
        <taxon>Chordata</taxon>
        <taxon>Craniata</taxon>
        <taxon>Vertebrata</taxon>
        <taxon>Euteleostomi</taxon>
        <taxon>Actinopterygii</taxon>
        <taxon>Neopterygii</taxon>
        <taxon>Teleostei</taxon>
        <taxon>Neoteleostei</taxon>
        <taxon>Acanthomorphata</taxon>
        <taxon>Eupercaria</taxon>
        <taxon>Tetraodontiformes</taxon>
        <taxon>Tetradontoidea</taxon>
        <taxon>Tetraodontidae</taxon>
        <taxon>Takifugu</taxon>
    </lineage>
</organism>
<feature type="transmembrane region" description="Helical" evidence="10">
    <location>
        <begin position="12"/>
        <end position="30"/>
    </location>
</feature>
<evidence type="ECO:0000256" key="10">
    <source>
        <dbReference type="SAM" id="Phobius"/>
    </source>
</evidence>
<evidence type="ECO:0000256" key="5">
    <source>
        <dbReference type="ARBA" id="ARBA00023136"/>
    </source>
</evidence>
<comment type="caution">
    <text evidence="11">The sequence shown here is derived from an EMBL/GenBank/DDBJ whole genome shotgun (WGS) entry which is preliminary data.</text>
</comment>
<feature type="region of interest" description="Disordered" evidence="9">
    <location>
        <begin position="187"/>
        <end position="210"/>
    </location>
</feature>
<evidence type="ECO:0000313" key="11">
    <source>
        <dbReference type="EMBL" id="TWW74363.1"/>
    </source>
</evidence>
<dbReference type="SUPFAM" id="SSF56219">
    <property type="entry name" value="DNase I-like"/>
    <property type="match status" value="1"/>
</dbReference>
<reference evidence="11 12" key="1">
    <citation type="submission" date="2019-04" db="EMBL/GenBank/DDBJ databases">
        <title>Chromosome genome assembly for Takifugu flavidus.</title>
        <authorList>
            <person name="Xiao S."/>
        </authorList>
    </citation>
    <scope>NUCLEOTIDE SEQUENCE [LARGE SCALE GENOMIC DNA]</scope>
    <source>
        <strain evidence="11">HTHZ2018</strain>
        <tissue evidence="11">Muscle</tissue>
    </source>
</reference>